<dbReference type="Gene3D" id="1.25.40.340">
    <property type="match status" value="1"/>
</dbReference>
<comment type="catalytic activity">
    <reaction evidence="9">
        <text>D-glyceraldehyde + ATP = D-glyceraldehyde 3-phosphate + ADP + H(+)</text>
        <dbReference type="Rhea" id="RHEA:13941"/>
        <dbReference type="ChEBI" id="CHEBI:15378"/>
        <dbReference type="ChEBI" id="CHEBI:17378"/>
        <dbReference type="ChEBI" id="CHEBI:30616"/>
        <dbReference type="ChEBI" id="CHEBI:59776"/>
        <dbReference type="ChEBI" id="CHEBI:456216"/>
        <dbReference type="EC" id="2.7.1.28"/>
    </reaction>
</comment>
<dbReference type="FunFam" id="3.30.1180.20:FF:000001">
    <property type="entry name" value="Dihydroxyacetone kinase 1"/>
    <property type="match status" value="1"/>
</dbReference>
<dbReference type="PANTHER" id="PTHR28629">
    <property type="entry name" value="TRIOKINASE/FMN CYCLASE"/>
    <property type="match status" value="1"/>
</dbReference>
<dbReference type="InterPro" id="IPR050861">
    <property type="entry name" value="Dihydroxyacetone_Kinase"/>
</dbReference>
<name>A0A9P4URF0_9PEZI</name>
<evidence type="ECO:0000256" key="10">
    <source>
        <dbReference type="ARBA" id="ARBA00048898"/>
    </source>
</evidence>
<keyword evidence="8" id="KW-0067">ATP-binding</keyword>
<dbReference type="InterPro" id="IPR004006">
    <property type="entry name" value="DhaK_dom"/>
</dbReference>
<comment type="similarity">
    <text evidence="3">Belongs to the dihydroxyacetone kinase (DAK) family.</text>
</comment>
<dbReference type="SUPFAM" id="SSF82549">
    <property type="entry name" value="DAK1/DegV-like"/>
    <property type="match status" value="1"/>
</dbReference>
<comment type="function">
    <text evidence="1">Catalyzes both the phosphorylation of dihydroxyacetone and of glyceraldehyde.</text>
</comment>
<evidence type="ECO:0000313" key="13">
    <source>
        <dbReference type="EMBL" id="KAF2722743.1"/>
    </source>
</evidence>
<keyword evidence="6" id="KW-0418">Kinase</keyword>
<evidence type="ECO:0000256" key="7">
    <source>
        <dbReference type="ARBA" id="ARBA00022798"/>
    </source>
</evidence>
<dbReference type="Gene3D" id="3.30.1180.20">
    <property type="entry name" value="Dihydroxyacetone kinase, domain 2"/>
    <property type="match status" value="1"/>
</dbReference>
<dbReference type="InterPro" id="IPR004007">
    <property type="entry name" value="DhaL_dom"/>
</dbReference>
<evidence type="ECO:0000256" key="4">
    <source>
        <dbReference type="ARBA" id="ARBA00022679"/>
    </source>
</evidence>
<protein>
    <submittedName>
        <fullName evidence="13">Dak1-domain-containing protein</fullName>
    </submittedName>
</protein>
<dbReference type="EMBL" id="MU003780">
    <property type="protein sequence ID" value="KAF2722743.1"/>
    <property type="molecule type" value="Genomic_DNA"/>
</dbReference>
<dbReference type="SMART" id="SM01120">
    <property type="entry name" value="Dak2"/>
    <property type="match status" value="1"/>
</dbReference>
<dbReference type="InterPro" id="IPR036117">
    <property type="entry name" value="DhaL_dom_sf"/>
</dbReference>
<dbReference type="GO" id="GO:0019563">
    <property type="term" value="P:glycerol catabolic process"/>
    <property type="evidence" value="ECO:0007669"/>
    <property type="project" value="TreeGrafter"/>
</dbReference>
<evidence type="ECO:0000256" key="2">
    <source>
        <dbReference type="ARBA" id="ARBA00004778"/>
    </source>
</evidence>
<evidence type="ECO:0000313" key="14">
    <source>
        <dbReference type="Proteomes" id="UP000799441"/>
    </source>
</evidence>
<evidence type="ECO:0000256" key="9">
    <source>
        <dbReference type="ARBA" id="ARBA00047974"/>
    </source>
</evidence>
<dbReference type="OrthoDB" id="1724672at2759"/>
<reference evidence="13" key="1">
    <citation type="journal article" date="2020" name="Stud. Mycol.">
        <title>101 Dothideomycetes genomes: a test case for predicting lifestyles and emergence of pathogens.</title>
        <authorList>
            <person name="Haridas S."/>
            <person name="Albert R."/>
            <person name="Binder M."/>
            <person name="Bloem J."/>
            <person name="Labutti K."/>
            <person name="Salamov A."/>
            <person name="Andreopoulos B."/>
            <person name="Baker S."/>
            <person name="Barry K."/>
            <person name="Bills G."/>
            <person name="Bluhm B."/>
            <person name="Cannon C."/>
            <person name="Castanera R."/>
            <person name="Culley D."/>
            <person name="Daum C."/>
            <person name="Ezra D."/>
            <person name="Gonzalez J."/>
            <person name="Henrissat B."/>
            <person name="Kuo A."/>
            <person name="Liang C."/>
            <person name="Lipzen A."/>
            <person name="Lutzoni F."/>
            <person name="Magnuson J."/>
            <person name="Mondo S."/>
            <person name="Nolan M."/>
            <person name="Ohm R."/>
            <person name="Pangilinan J."/>
            <person name="Park H.-J."/>
            <person name="Ramirez L."/>
            <person name="Alfaro M."/>
            <person name="Sun H."/>
            <person name="Tritt A."/>
            <person name="Yoshinaga Y."/>
            <person name="Zwiers L.-H."/>
            <person name="Turgeon B."/>
            <person name="Goodwin S."/>
            <person name="Spatafora J."/>
            <person name="Crous P."/>
            <person name="Grigoriev I."/>
        </authorList>
    </citation>
    <scope>NUCLEOTIDE SEQUENCE</scope>
    <source>
        <strain evidence="13">CBS 116435</strain>
    </source>
</reference>
<dbReference type="GO" id="GO:0004371">
    <property type="term" value="F:glycerone kinase activity"/>
    <property type="evidence" value="ECO:0007669"/>
    <property type="project" value="UniProtKB-EC"/>
</dbReference>
<dbReference type="FunFam" id="3.40.50.10440:FF:000001">
    <property type="entry name" value="Dihydroxyacetone kinase, DhaK subunit"/>
    <property type="match status" value="1"/>
</dbReference>
<dbReference type="PROSITE" id="PS51481">
    <property type="entry name" value="DHAK"/>
    <property type="match status" value="1"/>
</dbReference>
<evidence type="ECO:0000256" key="1">
    <source>
        <dbReference type="ARBA" id="ARBA00003264"/>
    </source>
</evidence>
<dbReference type="PANTHER" id="PTHR28629:SF1">
    <property type="entry name" value="YALI0F01606P"/>
    <property type="match status" value="1"/>
</dbReference>
<evidence type="ECO:0000256" key="5">
    <source>
        <dbReference type="ARBA" id="ARBA00022741"/>
    </source>
</evidence>
<keyword evidence="7" id="KW-0319">Glycerol metabolism</keyword>
<evidence type="ECO:0000256" key="8">
    <source>
        <dbReference type="ARBA" id="ARBA00022840"/>
    </source>
</evidence>
<evidence type="ECO:0000256" key="6">
    <source>
        <dbReference type="ARBA" id="ARBA00022777"/>
    </source>
</evidence>
<dbReference type="AlphaFoldDB" id="A0A9P4URF0"/>
<dbReference type="GO" id="GO:0005524">
    <property type="term" value="F:ATP binding"/>
    <property type="evidence" value="ECO:0007669"/>
    <property type="project" value="UniProtKB-KW"/>
</dbReference>
<proteinExistence type="inferred from homology"/>
<keyword evidence="14" id="KW-1185">Reference proteome</keyword>
<evidence type="ECO:0000256" key="3">
    <source>
        <dbReference type="ARBA" id="ARBA00008757"/>
    </source>
</evidence>
<dbReference type="Gene3D" id="3.40.50.10440">
    <property type="entry name" value="Dihydroxyacetone kinase, domain 1"/>
    <property type="match status" value="1"/>
</dbReference>
<comment type="caution">
    <text evidence="13">The sequence shown here is derived from an EMBL/GenBank/DDBJ whole genome shotgun (WGS) entry which is preliminary data.</text>
</comment>
<dbReference type="GO" id="GO:0005829">
    <property type="term" value="C:cytosol"/>
    <property type="evidence" value="ECO:0007669"/>
    <property type="project" value="TreeGrafter"/>
</dbReference>
<dbReference type="Pfam" id="PF02734">
    <property type="entry name" value="Dak2"/>
    <property type="match status" value="1"/>
</dbReference>
<keyword evidence="4" id="KW-0808">Transferase</keyword>
<dbReference type="PROSITE" id="PS51480">
    <property type="entry name" value="DHAL"/>
    <property type="match status" value="1"/>
</dbReference>
<evidence type="ECO:0000259" key="11">
    <source>
        <dbReference type="PROSITE" id="PS51480"/>
    </source>
</evidence>
<dbReference type="Pfam" id="PF02733">
    <property type="entry name" value="Dak1"/>
    <property type="match status" value="1"/>
</dbReference>
<keyword evidence="5" id="KW-0547">Nucleotide-binding</keyword>
<evidence type="ECO:0000259" key="12">
    <source>
        <dbReference type="PROSITE" id="PS51481"/>
    </source>
</evidence>
<accession>A0A9P4URF0</accession>
<feature type="domain" description="DhaL" evidence="11">
    <location>
        <begin position="383"/>
        <end position="580"/>
    </location>
</feature>
<sequence>MTTKHFFPTTDGVVLLGLESLVARNTQLALDAPNKVVYSKTHSPSKLSIISGGGGGHEPAWTGYVGDSMLAAAVSGEVFASPSTKQIMAAVRHVPSSKGIILCITNYTGDNLHFGLAREKAAGLGYKVGMLRMSEDVSLPRVQISNLGRRGLAGNMFILKLCGAAAENDWDFDQVIELGQSTNDSCVTVGSSLDHCHIPGREVHRSIPQNAYVLGMGIHNEPGLREISPMPVAEEVVGEMLRCCLTESDEERAYVKFEKRDETMLLINNFGGMSNFELEALTTITRRKLKSEWGIEPMRTFVSCFETSLNAPGWSLSVLNLSLIERKTKIQVITLLELMDQGTTAPAWPKNGIRQVSEQQNGIQDPSGATDGLSTRGPMIDQATFESALRTACNAALKAASHLNNLDTTMGDGDCGEAVEGMCKGTLSKLDSGILEQSGGQLFPILDAIGEAVEEVGGTLGAIISIMLAAFTTSLKKMSAEITGQPEFSIETASRASGEALRNLMGYTPARKGGRTVMDALIPFCEELEQHQNLDRAVRAAERGMDSTAGMKASYGRAEEEIPPDPGAVAAGVFLRGLLRGLES</sequence>
<gene>
    <name evidence="13" type="ORF">K431DRAFT_319429</name>
</gene>
<comment type="catalytic activity">
    <reaction evidence="10">
        <text>dihydroxyacetone + ATP = dihydroxyacetone phosphate + ADP + H(+)</text>
        <dbReference type="Rhea" id="RHEA:15773"/>
        <dbReference type="ChEBI" id="CHEBI:15378"/>
        <dbReference type="ChEBI" id="CHEBI:16016"/>
        <dbReference type="ChEBI" id="CHEBI:30616"/>
        <dbReference type="ChEBI" id="CHEBI:57642"/>
        <dbReference type="ChEBI" id="CHEBI:456216"/>
        <dbReference type="EC" id="2.7.1.29"/>
    </reaction>
</comment>
<comment type="pathway">
    <text evidence="2">Polyol metabolism; glycerol fermentation; glycerone phosphate from glycerol (oxidative route): step 2/2.</text>
</comment>
<dbReference type="Proteomes" id="UP000799441">
    <property type="component" value="Unassembled WGS sequence"/>
</dbReference>
<feature type="domain" description="DhaK" evidence="12">
    <location>
        <begin position="9"/>
        <end position="348"/>
    </location>
</feature>
<dbReference type="SUPFAM" id="SSF101473">
    <property type="entry name" value="DhaL-like"/>
    <property type="match status" value="1"/>
</dbReference>
<organism evidence="13 14">
    <name type="scientific">Polychaeton citri CBS 116435</name>
    <dbReference type="NCBI Taxonomy" id="1314669"/>
    <lineage>
        <taxon>Eukaryota</taxon>
        <taxon>Fungi</taxon>
        <taxon>Dikarya</taxon>
        <taxon>Ascomycota</taxon>
        <taxon>Pezizomycotina</taxon>
        <taxon>Dothideomycetes</taxon>
        <taxon>Dothideomycetidae</taxon>
        <taxon>Capnodiales</taxon>
        <taxon>Capnodiaceae</taxon>
        <taxon>Polychaeton</taxon>
    </lineage>
</organism>
<dbReference type="GO" id="GO:0050354">
    <property type="term" value="F:triokinase activity"/>
    <property type="evidence" value="ECO:0007669"/>
    <property type="project" value="UniProtKB-EC"/>
</dbReference>